<gene>
    <name evidence="2" type="ORF">CHIRRI_LOCUS441</name>
</gene>
<evidence type="ECO:0000256" key="1">
    <source>
        <dbReference type="SAM" id="MobiDB-lite"/>
    </source>
</evidence>
<evidence type="ECO:0000313" key="2">
    <source>
        <dbReference type="EMBL" id="CAG9797442.1"/>
    </source>
</evidence>
<keyword evidence="3" id="KW-1185">Reference proteome</keyword>
<accession>A0A9N9WMZ7</accession>
<dbReference type="Proteomes" id="UP001153620">
    <property type="component" value="Chromosome 1"/>
</dbReference>
<feature type="region of interest" description="Disordered" evidence="1">
    <location>
        <begin position="45"/>
        <end position="82"/>
    </location>
</feature>
<sequence>MNTLVEAYINLISLSSDESSMDSFQSNDDGSDTEDYDYQLELDAKQELDKDGNDWESESNYEPESKKVRVTQEENVDDGEYSGASLNQQFSRHIIDGKEMFTILIVSLSF</sequence>
<dbReference type="AlphaFoldDB" id="A0A9N9WMZ7"/>
<organism evidence="2 3">
    <name type="scientific">Chironomus riparius</name>
    <dbReference type="NCBI Taxonomy" id="315576"/>
    <lineage>
        <taxon>Eukaryota</taxon>
        <taxon>Metazoa</taxon>
        <taxon>Ecdysozoa</taxon>
        <taxon>Arthropoda</taxon>
        <taxon>Hexapoda</taxon>
        <taxon>Insecta</taxon>
        <taxon>Pterygota</taxon>
        <taxon>Neoptera</taxon>
        <taxon>Endopterygota</taxon>
        <taxon>Diptera</taxon>
        <taxon>Nematocera</taxon>
        <taxon>Chironomoidea</taxon>
        <taxon>Chironomidae</taxon>
        <taxon>Chironominae</taxon>
        <taxon>Chironomus</taxon>
    </lineage>
</organism>
<protein>
    <submittedName>
        <fullName evidence="2">Uncharacterized protein</fullName>
    </submittedName>
</protein>
<name>A0A9N9WMZ7_9DIPT</name>
<reference evidence="2" key="1">
    <citation type="submission" date="2022-01" db="EMBL/GenBank/DDBJ databases">
        <authorList>
            <person name="King R."/>
        </authorList>
    </citation>
    <scope>NUCLEOTIDE SEQUENCE</scope>
</reference>
<evidence type="ECO:0000313" key="3">
    <source>
        <dbReference type="Proteomes" id="UP001153620"/>
    </source>
</evidence>
<reference evidence="2" key="2">
    <citation type="submission" date="2022-10" db="EMBL/GenBank/DDBJ databases">
        <authorList>
            <consortium name="ENA_rothamsted_submissions"/>
            <consortium name="culmorum"/>
            <person name="King R."/>
        </authorList>
    </citation>
    <scope>NUCLEOTIDE SEQUENCE</scope>
</reference>
<dbReference type="EMBL" id="OU895877">
    <property type="protein sequence ID" value="CAG9797442.1"/>
    <property type="molecule type" value="Genomic_DNA"/>
</dbReference>
<feature type="compositionally biased region" description="Basic and acidic residues" evidence="1">
    <location>
        <begin position="63"/>
        <end position="72"/>
    </location>
</feature>
<proteinExistence type="predicted"/>